<keyword evidence="4" id="KW-0677">Repeat</keyword>
<comment type="caution">
    <text evidence="17">The sequence shown here is derived from an EMBL/GenBank/DDBJ whole genome shotgun (WGS) entry which is preliminary data.</text>
</comment>
<evidence type="ECO:0000256" key="1">
    <source>
        <dbReference type="ARBA" id="ARBA00004167"/>
    </source>
</evidence>
<protein>
    <recommendedName>
        <fullName evidence="12">Fibroblast growth factor receptor-like 1</fullName>
    </recommendedName>
</protein>
<evidence type="ECO:0000313" key="18">
    <source>
        <dbReference type="Proteomes" id="UP001557470"/>
    </source>
</evidence>
<reference evidence="17 18" key="1">
    <citation type="submission" date="2024-06" db="EMBL/GenBank/DDBJ databases">
        <authorList>
            <person name="Pan Q."/>
            <person name="Wen M."/>
            <person name="Jouanno E."/>
            <person name="Zahm M."/>
            <person name="Klopp C."/>
            <person name="Cabau C."/>
            <person name="Louis A."/>
            <person name="Berthelot C."/>
            <person name="Parey E."/>
            <person name="Roest Crollius H."/>
            <person name="Montfort J."/>
            <person name="Robinson-Rechavi M."/>
            <person name="Bouchez O."/>
            <person name="Lampietro C."/>
            <person name="Lopez Roques C."/>
            <person name="Donnadieu C."/>
            <person name="Postlethwait J."/>
            <person name="Bobe J."/>
            <person name="Verreycken H."/>
            <person name="Guiguen Y."/>
        </authorList>
    </citation>
    <scope>NUCLEOTIDE SEQUENCE [LARGE SCALE GENOMIC DNA]</scope>
    <source>
        <strain evidence="17">Up_M1</strain>
        <tissue evidence="17">Testis</tissue>
    </source>
</reference>
<dbReference type="Proteomes" id="UP001557470">
    <property type="component" value="Unassembled WGS sequence"/>
</dbReference>
<dbReference type="InterPro" id="IPR013098">
    <property type="entry name" value="Ig_I-set"/>
</dbReference>
<dbReference type="PANTHER" id="PTHR19890">
    <property type="entry name" value="FIBROBLAST GROWTH FACTOR RECEPTOR"/>
    <property type="match status" value="1"/>
</dbReference>
<evidence type="ECO:0000313" key="17">
    <source>
        <dbReference type="EMBL" id="KAL0973979.1"/>
    </source>
</evidence>
<evidence type="ECO:0000256" key="14">
    <source>
        <dbReference type="SAM" id="Phobius"/>
    </source>
</evidence>
<evidence type="ECO:0000256" key="5">
    <source>
        <dbReference type="ARBA" id="ARBA00022989"/>
    </source>
</evidence>
<feature type="transmembrane region" description="Helical" evidence="14">
    <location>
        <begin position="376"/>
        <end position="398"/>
    </location>
</feature>
<keyword evidence="18" id="KW-1185">Reference proteome</keyword>
<evidence type="ECO:0000256" key="9">
    <source>
        <dbReference type="ARBA" id="ARBA00023180"/>
    </source>
</evidence>
<dbReference type="PANTHER" id="PTHR19890:SF10">
    <property type="entry name" value="FIBROBLAST GROWTH FACTOR RECEPTOR-LIKE 1"/>
    <property type="match status" value="1"/>
</dbReference>
<dbReference type="InterPro" id="IPR036179">
    <property type="entry name" value="Ig-like_dom_sf"/>
</dbReference>
<proteinExistence type="predicted"/>
<keyword evidence="5 14" id="KW-1133">Transmembrane helix</keyword>
<dbReference type="InterPro" id="IPR007110">
    <property type="entry name" value="Ig-like_dom"/>
</dbReference>
<dbReference type="SMART" id="SM00408">
    <property type="entry name" value="IGc2"/>
    <property type="match status" value="3"/>
</dbReference>
<evidence type="ECO:0000256" key="7">
    <source>
        <dbReference type="ARBA" id="ARBA00023157"/>
    </source>
</evidence>
<feature type="signal peptide" evidence="15">
    <location>
        <begin position="1"/>
        <end position="23"/>
    </location>
</feature>
<dbReference type="InterPro" id="IPR003599">
    <property type="entry name" value="Ig_sub"/>
</dbReference>
<evidence type="ECO:0000256" key="15">
    <source>
        <dbReference type="SAM" id="SignalP"/>
    </source>
</evidence>
<evidence type="ECO:0000256" key="11">
    <source>
        <dbReference type="ARBA" id="ARBA00053149"/>
    </source>
</evidence>
<dbReference type="Pfam" id="PF13927">
    <property type="entry name" value="Ig_3"/>
    <property type="match status" value="1"/>
</dbReference>
<keyword evidence="9" id="KW-0325">Glycoprotein</keyword>
<feature type="region of interest" description="Disordered" evidence="13">
    <location>
        <begin position="407"/>
        <end position="437"/>
    </location>
</feature>
<keyword evidence="7" id="KW-1015">Disulfide bond</keyword>
<dbReference type="InterPro" id="IPR003598">
    <property type="entry name" value="Ig_sub2"/>
</dbReference>
<keyword evidence="8" id="KW-0675">Receptor</keyword>
<dbReference type="SUPFAM" id="SSF48726">
    <property type="entry name" value="Immunoglobulin"/>
    <property type="match status" value="3"/>
</dbReference>
<evidence type="ECO:0000256" key="10">
    <source>
        <dbReference type="ARBA" id="ARBA00023319"/>
    </source>
</evidence>
<dbReference type="Gene3D" id="2.60.40.10">
    <property type="entry name" value="Immunoglobulins"/>
    <property type="match status" value="3"/>
</dbReference>
<dbReference type="Pfam" id="PF07679">
    <property type="entry name" value="I-set"/>
    <property type="match status" value="2"/>
</dbReference>
<evidence type="ECO:0000256" key="12">
    <source>
        <dbReference type="ARBA" id="ARBA00074412"/>
    </source>
</evidence>
<dbReference type="FunFam" id="2.60.40.10:FF:000593">
    <property type="entry name" value="Fibroblast growth factor receptor-like 1"/>
    <property type="match status" value="1"/>
</dbReference>
<dbReference type="FunFam" id="2.60.40.10:FF:000016">
    <property type="entry name" value="Fibroblast growth factor receptor"/>
    <property type="match status" value="1"/>
</dbReference>
<keyword evidence="2 14" id="KW-0812">Transmembrane</keyword>
<dbReference type="AlphaFoldDB" id="A0ABD0WKD1"/>
<dbReference type="InterPro" id="IPR052615">
    <property type="entry name" value="FGFRL"/>
</dbReference>
<feature type="chain" id="PRO_5044784137" description="Fibroblast growth factor receptor-like 1" evidence="15">
    <location>
        <begin position="24"/>
        <end position="492"/>
    </location>
</feature>
<evidence type="ECO:0000256" key="6">
    <source>
        <dbReference type="ARBA" id="ARBA00023136"/>
    </source>
</evidence>
<accession>A0ABD0WKD1</accession>
<feature type="compositionally biased region" description="Polar residues" evidence="13">
    <location>
        <begin position="426"/>
        <end position="437"/>
    </location>
</feature>
<feature type="region of interest" description="Disordered" evidence="13">
    <location>
        <begin position="123"/>
        <end position="150"/>
    </location>
</feature>
<evidence type="ECO:0000256" key="4">
    <source>
        <dbReference type="ARBA" id="ARBA00022737"/>
    </source>
</evidence>
<dbReference type="EMBL" id="JAGEUA010000006">
    <property type="protein sequence ID" value="KAL0973979.1"/>
    <property type="molecule type" value="Genomic_DNA"/>
</dbReference>
<gene>
    <name evidence="17" type="ORF">UPYG_G00213830</name>
</gene>
<sequence length="492" mass="54526">MCSKDGCLAVCTLIFILLSSSEARGPPSLSRHVEERQTARLGRTVRLACPIEGDPPPLVLWVKDGRNIHLGWSRYRVLKQSLKIKEVELGDAGVYVCRVTNGFGSIALNYTLIVIDDREATQTDAPPALVEPNTEPTQPDPTGEPWVKPRFSQPTKMRRRVLYKPVGSSVRLKCQASGSPPPDITWWKDQTPLLHSRQNKRPQWTLTLKNLQPQDSAKYTCHVSNPAGHINATYKLDVIERSHCKPVLTGSHPVNTTVEYGGTASFQCKVHSDVKPVVQWLKRVEPGTEERYNSSLEVGGQHFVVLPTGDVWSRPDGSYLNKLAIVKARDEDAGMYICLGANTMGYSFRSAYLIVLPGPEVENTVTPPHLSSGLPWPLIVGIPGAALLMVGSIVLWLCHSRRRHDALPPPVHSAHRDPHVLDRDSSTTSPCSALTSPDYPSQRVVGLGATGFNVPPKMYAKVYTDMHTHTHTHSHAHVDGKVQQHQHFHYQC</sequence>
<feature type="domain" description="Ig-like" evidence="16">
    <location>
        <begin position="149"/>
        <end position="237"/>
    </location>
</feature>
<keyword evidence="3 15" id="KW-0732">Signal</keyword>
<evidence type="ECO:0000256" key="8">
    <source>
        <dbReference type="ARBA" id="ARBA00023170"/>
    </source>
</evidence>
<dbReference type="GO" id="GO:0016020">
    <property type="term" value="C:membrane"/>
    <property type="evidence" value="ECO:0007669"/>
    <property type="project" value="UniProtKB-SubCell"/>
</dbReference>
<name>A0ABD0WKD1_UMBPY</name>
<evidence type="ECO:0000259" key="16">
    <source>
        <dbReference type="PROSITE" id="PS50835"/>
    </source>
</evidence>
<dbReference type="InterPro" id="IPR013783">
    <property type="entry name" value="Ig-like_fold"/>
</dbReference>
<feature type="domain" description="Ig-like" evidence="16">
    <location>
        <begin position="246"/>
        <end position="354"/>
    </location>
</feature>
<keyword evidence="6 14" id="KW-0472">Membrane</keyword>
<evidence type="ECO:0000256" key="13">
    <source>
        <dbReference type="SAM" id="MobiDB-lite"/>
    </source>
</evidence>
<keyword evidence="10" id="KW-0393">Immunoglobulin domain</keyword>
<dbReference type="PROSITE" id="PS50835">
    <property type="entry name" value="IG_LIKE"/>
    <property type="match status" value="3"/>
</dbReference>
<comment type="subcellular location">
    <subcellularLocation>
        <location evidence="1">Membrane</location>
        <topology evidence="1">Single-pass membrane protein</topology>
    </subcellularLocation>
</comment>
<organism evidence="17 18">
    <name type="scientific">Umbra pygmaea</name>
    <name type="common">Eastern mudminnow</name>
    <dbReference type="NCBI Taxonomy" id="75934"/>
    <lineage>
        <taxon>Eukaryota</taxon>
        <taxon>Metazoa</taxon>
        <taxon>Chordata</taxon>
        <taxon>Craniata</taxon>
        <taxon>Vertebrata</taxon>
        <taxon>Euteleostomi</taxon>
        <taxon>Actinopterygii</taxon>
        <taxon>Neopterygii</taxon>
        <taxon>Teleostei</taxon>
        <taxon>Protacanthopterygii</taxon>
        <taxon>Esociformes</taxon>
        <taxon>Umbridae</taxon>
        <taxon>Umbra</taxon>
    </lineage>
</organism>
<comment type="function">
    <text evidence="11">Has a negative effect on cell proliferation.</text>
</comment>
<evidence type="ECO:0000256" key="3">
    <source>
        <dbReference type="ARBA" id="ARBA00022729"/>
    </source>
</evidence>
<feature type="domain" description="Ig-like" evidence="16">
    <location>
        <begin position="27"/>
        <end position="113"/>
    </location>
</feature>
<dbReference type="FunFam" id="2.60.40.10:FF:000246">
    <property type="entry name" value="Fibroblast growth factor receptor like 1"/>
    <property type="match status" value="1"/>
</dbReference>
<dbReference type="CDD" id="cd05856">
    <property type="entry name" value="IgI_2_FGFRL1-like"/>
    <property type="match status" value="1"/>
</dbReference>
<feature type="compositionally biased region" description="Basic and acidic residues" evidence="13">
    <location>
        <begin position="414"/>
        <end position="425"/>
    </location>
</feature>
<dbReference type="SMART" id="SM00409">
    <property type="entry name" value="IG"/>
    <property type="match status" value="3"/>
</dbReference>
<evidence type="ECO:0000256" key="2">
    <source>
        <dbReference type="ARBA" id="ARBA00022692"/>
    </source>
</evidence>